<name>A0ABW8T6U5_9CLOT</name>
<accession>A0ABW8T6U5</accession>
<evidence type="ECO:0000259" key="1">
    <source>
        <dbReference type="Pfam" id="PF03819"/>
    </source>
</evidence>
<dbReference type="EMBL" id="JBJHZZ010000015">
    <property type="protein sequence ID" value="MFL0248286.1"/>
    <property type="molecule type" value="Genomic_DNA"/>
</dbReference>
<evidence type="ECO:0000313" key="3">
    <source>
        <dbReference type="Proteomes" id="UP001623591"/>
    </source>
</evidence>
<feature type="domain" description="NTP pyrophosphohydrolase MazG-like" evidence="1">
    <location>
        <begin position="37"/>
        <end position="88"/>
    </location>
</feature>
<dbReference type="SUPFAM" id="SSF101386">
    <property type="entry name" value="all-alpha NTP pyrophosphatases"/>
    <property type="match status" value="1"/>
</dbReference>
<dbReference type="InterPro" id="IPR004518">
    <property type="entry name" value="MazG-like_dom"/>
</dbReference>
<proteinExistence type="predicted"/>
<dbReference type="Pfam" id="PF03819">
    <property type="entry name" value="MazG"/>
    <property type="match status" value="1"/>
</dbReference>
<dbReference type="Gene3D" id="1.10.287.1080">
    <property type="entry name" value="MazG-like"/>
    <property type="match status" value="1"/>
</dbReference>
<comment type="caution">
    <text evidence="2">The sequence shown here is derived from an EMBL/GenBank/DDBJ whole genome shotgun (WGS) entry which is preliminary data.</text>
</comment>
<organism evidence="2 3">
    <name type="scientific">Candidatus Clostridium stratigraminis</name>
    <dbReference type="NCBI Taxonomy" id="3381661"/>
    <lineage>
        <taxon>Bacteria</taxon>
        <taxon>Bacillati</taxon>
        <taxon>Bacillota</taxon>
        <taxon>Clostridia</taxon>
        <taxon>Eubacteriales</taxon>
        <taxon>Clostridiaceae</taxon>
        <taxon>Clostridium</taxon>
    </lineage>
</organism>
<evidence type="ECO:0000313" key="2">
    <source>
        <dbReference type="EMBL" id="MFL0248286.1"/>
    </source>
</evidence>
<dbReference type="Proteomes" id="UP001623591">
    <property type="component" value="Unassembled WGS sequence"/>
</dbReference>
<gene>
    <name evidence="2" type="ORF">ACJDUG_15100</name>
</gene>
<protein>
    <submittedName>
        <fullName evidence="2">MazG nucleotide pyrophosphohydrolase domain-containing protein</fullName>
    </submittedName>
</protein>
<reference evidence="2 3" key="1">
    <citation type="submission" date="2024-11" db="EMBL/GenBank/DDBJ databases">
        <authorList>
            <person name="Heng Y.C."/>
            <person name="Lim A.C.H."/>
            <person name="Lee J.K.Y."/>
            <person name="Kittelmann S."/>
        </authorList>
    </citation>
    <scope>NUCLEOTIDE SEQUENCE [LARGE SCALE GENOMIC DNA]</scope>
    <source>
        <strain evidence="2 3">WILCCON 0185</strain>
    </source>
</reference>
<keyword evidence="3" id="KW-1185">Reference proteome</keyword>
<sequence length="121" mass="14588">MGTKENDLKVSEMLKLSYDLWEKHSDSWSPMKPEYAKSFILYMIEEIGESISIIKKKGETEIMDNPDVREHFVEELGDVLMYFMDVLNRFNISSEEFSKIYLKKFLKNMNRDYEEQYKNFK</sequence>
<dbReference type="RefSeq" id="WP_406770713.1">
    <property type="nucleotide sequence ID" value="NZ_JBJHZZ010000015.1"/>
</dbReference>